<dbReference type="OrthoDB" id="1714475at2759"/>
<keyword evidence="5 8" id="KW-0863">Zinc-finger</keyword>
<keyword evidence="7" id="KW-0862">Zinc</keyword>
<dbReference type="InterPro" id="IPR045191">
    <property type="entry name" value="MBR1/2-like"/>
</dbReference>
<evidence type="ECO:0000256" key="9">
    <source>
        <dbReference type="SAM" id="MobiDB-lite"/>
    </source>
</evidence>
<evidence type="ECO:0000313" key="11">
    <source>
        <dbReference type="EMBL" id="CAD7647788.1"/>
    </source>
</evidence>
<dbReference type="Pfam" id="PF13639">
    <property type="entry name" value="zf-RING_2"/>
    <property type="match status" value="1"/>
</dbReference>
<comment type="catalytic activity">
    <reaction evidence="1">
        <text>S-ubiquitinyl-[E2 ubiquitin-conjugating enzyme]-L-cysteine + [acceptor protein]-L-lysine = [E2 ubiquitin-conjugating enzyme]-L-cysteine + N(6)-ubiquitinyl-[acceptor protein]-L-lysine.</text>
        <dbReference type="EC" id="2.3.2.27"/>
    </reaction>
</comment>
<dbReference type="CDD" id="cd16474">
    <property type="entry name" value="RING-H2_RNF111-like"/>
    <property type="match status" value="1"/>
</dbReference>
<feature type="region of interest" description="Disordered" evidence="9">
    <location>
        <begin position="469"/>
        <end position="500"/>
    </location>
</feature>
<feature type="domain" description="RING-type" evidence="10">
    <location>
        <begin position="679"/>
        <end position="720"/>
    </location>
</feature>
<evidence type="ECO:0000256" key="2">
    <source>
        <dbReference type="ARBA" id="ARBA00012483"/>
    </source>
</evidence>
<evidence type="ECO:0000256" key="6">
    <source>
        <dbReference type="ARBA" id="ARBA00022786"/>
    </source>
</evidence>
<feature type="compositionally biased region" description="Low complexity" evidence="9">
    <location>
        <begin position="111"/>
        <end position="122"/>
    </location>
</feature>
<dbReference type="Gene3D" id="3.30.40.10">
    <property type="entry name" value="Zinc/RING finger domain, C3HC4 (zinc finger)"/>
    <property type="match status" value="1"/>
</dbReference>
<feature type="region of interest" description="Disordered" evidence="9">
    <location>
        <begin position="96"/>
        <end position="144"/>
    </location>
</feature>
<evidence type="ECO:0000256" key="4">
    <source>
        <dbReference type="ARBA" id="ARBA00022723"/>
    </source>
</evidence>
<dbReference type="PANTHER" id="PTHR22937">
    <property type="entry name" value="E3 UBIQUITIN-PROTEIN LIGASE RNF165"/>
    <property type="match status" value="1"/>
</dbReference>
<gene>
    <name evidence="11" type="ORF">ONB1V03_LOCUS6426</name>
</gene>
<reference evidence="11" key="1">
    <citation type="submission" date="2020-11" db="EMBL/GenBank/DDBJ databases">
        <authorList>
            <person name="Tran Van P."/>
        </authorList>
    </citation>
    <scope>NUCLEOTIDE SEQUENCE</scope>
</reference>
<dbReference type="EMBL" id="CAJPVJ010002880">
    <property type="protein sequence ID" value="CAG2166911.1"/>
    <property type="molecule type" value="Genomic_DNA"/>
</dbReference>
<evidence type="ECO:0000259" key="10">
    <source>
        <dbReference type="PROSITE" id="PS50089"/>
    </source>
</evidence>
<accession>A0A7R9QK49</accession>
<evidence type="ECO:0000256" key="5">
    <source>
        <dbReference type="ARBA" id="ARBA00022771"/>
    </source>
</evidence>
<dbReference type="SUPFAM" id="SSF57850">
    <property type="entry name" value="RING/U-box"/>
    <property type="match status" value="1"/>
</dbReference>
<dbReference type="EMBL" id="OC917705">
    <property type="protein sequence ID" value="CAD7647788.1"/>
    <property type="molecule type" value="Genomic_DNA"/>
</dbReference>
<dbReference type="GO" id="GO:0008270">
    <property type="term" value="F:zinc ion binding"/>
    <property type="evidence" value="ECO:0007669"/>
    <property type="project" value="UniProtKB-KW"/>
</dbReference>
<evidence type="ECO:0000256" key="1">
    <source>
        <dbReference type="ARBA" id="ARBA00000900"/>
    </source>
</evidence>
<evidence type="ECO:0000313" key="12">
    <source>
        <dbReference type="Proteomes" id="UP000728032"/>
    </source>
</evidence>
<dbReference type="GO" id="GO:0061630">
    <property type="term" value="F:ubiquitin protein ligase activity"/>
    <property type="evidence" value="ECO:0007669"/>
    <property type="project" value="UniProtKB-EC"/>
</dbReference>
<dbReference type="EC" id="2.3.2.27" evidence="2"/>
<protein>
    <recommendedName>
        <fullName evidence="2">RING-type E3 ubiquitin transferase</fullName>
        <ecNumber evidence="2">2.3.2.27</ecNumber>
    </recommendedName>
</protein>
<organism evidence="11">
    <name type="scientific">Oppiella nova</name>
    <dbReference type="NCBI Taxonomy" id="334625"/>
    <lineage>
        <taxon>Eukaryota</taxon>
        <taxon>Metazoa</taxon>
        <taxon>Ecdysozoa</taxon>
        <taxon>Arthropoda</taxon>
        <taxon>Chelicerata</taxon>
        <taxon>Arachnida</taxon>
        <taxon>Acari</taxon>
        <taxon>Acariformes</taxon>
        <taxon>Sarcoptiformes</taxon>
        <taxon>Oribatida</taxon>
        <taxon>Brachypylina</taxon>
        <taxon>Oppioidea</taxon>
        <taxon>Oppiidae</taxon>
        <taxon>Oppiella</taxon>
    </lineage>
</organism>
<dbReference type="PANTHER" id="PTHR22937:SF65">
    <property type="entry name" value="E3 UBIQUITIN-PROTEIN LIGASE ARK2C"/>
    <property type="match status" value="1"/>
</dbReference>
<dbReference type="Proteomes" id="UP000728032">
    <property type="component" value="Unassembled WGS sequence"/>
</dbReference>
<name>A0A7R9QK49_9ACAR</name>
<evidence type="ECO:0000256" key="3">
    <source>
        <dbReference type="ARBA" id="ARBA00022679"/>
    </source>
</evidence>
<feature type="compositionally biased region" description="Polar residues" evidence="9">
    <location>
        <begin position="469"/>
        <end position="489"/>
    </location>
</feature>
<dbReference type="InterPro" id="IPR013083">
    <property type="entry name" value="Znf_RING/FYVE/PHD"/>
</dbReference>
<evidence type="ECO:0000256" key="8">
    <source>
        <dbReference type="PROSITE-ProRule" id="PRU00175"/>
    </source>
</evidence>
<keyword evidence="6" id="KW-0833">Ubl conjugation pathway</keyword>
<keyword evidence="3" id="KW-0808">Transferase</keyword>
<proteinExistence type="predicted"/>
<sequence>MNGVNSICDSVANQWPEAPDLQLDCLSSDSDSDSSSVEVVVNENNKQSFGEAMGADMRDIHEPKAGPSHDLTAALGAKRDQPLSSSAAILVDLTQSDDESAIESSAKPLKSSRTTSASTTQTMGGKRVADHHRHSRDHNDLNHSRSSCIQLAPPLLPNASQQHMNSNIFNSNYQQLMPEYQSCRYHNQNMSNNVMNSNMNNNYLNNSNHNMTNNANNGNLNVNPNPNPNVSSVQNYGQMGANSDPFTPNVIDLTPFNCNFTNNSMNANNNMTSMASTVQCPHNHGFYSANTSPINNTHLTYIPNIPSMPSIPSIPPMAPNIPPNGSNVSQYGQYFSPPPAHLPLHPYSIHPHSRLHPNQQRLWVAQQRMNEMQRQRQSLYQHQMFVRQHEAYQRHLLESSHVPMAPMAPFVSVGQPQPPSTPSATSGIFVCSSDANLPLNLTPHHNHNSSPNMSVGALNANIPQTSTPSGLTNDTTCHMSTSGSCSRPQHSPPPQNPQRLVGMTNMYTPNPPPNGPNLQTGAHHLSAEVLVDPNGAFQSEVIIHSTPDTAHSHLHHHVHQHHYHPTAHPPRLHFGVSPPGFHISISPAGIVAPPYGPRSGDVYAPLPPPLADFHQSYHYIGPLLSRHMTARLDEYWRLMQTRHSMNRGASQTIIERNTFPHKYKRIKLSTPEDDCTEKCTICLSEFEDNEDVRRLPCMHLFHIECVDQWLTTNKRCPICRVDIEDHMKDFGLNS</sequence>
<keyword evidence="4" id="KW-0479">Metal-binding</keyword>
<dbReference type="GO" id="GO:0005634">
    <property type="term" value="C:nucleus"/>
    <property type="evidence" value="ECO:0007669"/>
    <property type="project" value="TreeGrafter"/>
</dbReference>
<dbReference type="AlphaFoldDB" id="A0A7R9QK49"/>
<keyword evidence="12" id="KW-1185">Reference proteome</keyword>
<dbReference type="PROSITE" id="PS50089">
    <property type="entry name" value="ZF_RING_2"/>
    <property type="match status" value="1"/>
</dbReference>
<evidence type="ECO:0000256" key="7">
    <source>
        <dbReference type="ARBA" id="ARBA00022833"/>
    </source>
</evidence>
<dbReference type="SMART" id="SM00744">
    <property type="entry name" value="RINGv"/>
    <property type="match status" value="1"/>
</dbReference>
<dbReference type="InterPro" id="IPR001841">
    <property type="entry name" value="Znf_RING"/>
</dbReference>
<dbReference type="SMART" id="SM00184">
    <property type="entry name" value="RING"/>
    <property type="match status" value="1"/>
</dbReference>
<dbReference type="InterPro" id="IPR011016">
    <property type="entry name" value="Znf_RING-CH"/>
</dbReference>